<dbReference type="InterPro" id="IPR001031">
    <property type="entry name" value="Thioesterase"/>
</dbReference>
<dbReference type="InParanoid" id="C7Q912"/>
<evidence type="ECO:0000259" key="2">
    <source>
        <dbReference type="Pfam" id="PF00975"/>
    </source>
</evidence>
<feature type="domain" description="Thioesterase" evidence="2">
    <location>
        <begin position="21"/>
        <end position="211"/>
    </location>
</feature>
<dbReference type="PANTHER" id="PTHR11487:SF0">
    <property type="entry name" value="S-ACYL FATTY ACID SYNTHASE THIOESTERASE, MEDIUM CHAIN"/>
    <property type="match status" value="1"/>
</dbReference>
<dbReference type="STRING" id="479433.Caci_3426"/>
<gene>
    <name evidence="3" type="ordered locus">Caci_3426</name>
</gene>
<evidence type="ECO:0000256" key="1">
    <source>
        <dbReference type="ARBA" id="ARBA00007169"/>
    </source>
</evidence>
<dbReference type="Proteomes" id="UP000000851">
    <property type="component" value="Chromosome"/>
</dbReference>
<dbReference type="eggNOG" id="COG3208">
    <property type="taxonomic scope" value="Bacteria"/>
</dbReference>
<protein>
    <submittedName>
        <fullName evidence="3">Thioesterase</fullName>
    </submittedName>
</protein>
<dbReference type="PANTHER" id="PTHR11487">
    <property type="entry name" value="THIOESTERASE"/>
    <property type="match status" value="1"/>
</dbReference>
<dbReference type="EMBL" id="CP001700">
    <property type="protein sequence ID" value="ACU72332.1"/>
    <property type="molecule type" value="Genomic_DNA"/>
</dbReference>
<dbReference type="InterPro" id="IPR029058">
    <property type="entry name" value="AB_hydrolase_fold"/>
</dbReference>
<dbReference type="RefSeq" id="WP_012787625.1">
    <property type="nucleotide sequence ID" value="NC_013131.1"/>
</dbReference>
<dbReference type="Pfam" id="PF00975">
    <property type="entry name" value="Thioesterase"/>
    <property type="match status" value="1"/>
</dbReference>
<organism evidence="3 4">
    <name type="scientific">Catenulispora acidiphila (strain DSM 44928 / JCM 14897 / NBRC 102108 / NRRL B-24433 / ID139908)</name>
    <dbReference type="NCBI Taxonomy" id="479433"/>
    <lineage>
        <taxon>Bacteria</taxon>
        <taxon>Bacillati</taxon>
        <taxon>Actinomycetota</taxon>
        <taxon>Actinomycetes</taxon>
        <taxon>Catenulisporales</taxon>
        <taxon>Catenulisporaceae</taxon>
        <taxon>Catenulispora</taxon>
    </lineage>
</organism>
<dbReference type="GO" id="GO:0008610">
    <property type="term" value="P:lipid biosynthetic process"/>
    <property type="evidence" value="ECO:0007669"/>
    <property type="project" value="TreeGrafter"/>
</dbReference>
<dbReference type="KEGG" id="cai:Caci_3426"/>
<evidence type="ECO:0000313" key="4">
    <source>
        <dbReference type="Proteomes" id="UP000000851"/>
    </source>
</evidence>
<dbReference type="HOGENOM" id="CLU_070456_1_1_11"/>
<name>C7Q912_CATAD</name>
<keyword evidence="4" id="KW-1185">Reference proteome</keyword>
<reference evidence="3 4" key="1">
    <citation type="journal article" date="2009" name="Stand. Genomic Sci.">
        <title>Complete genome sequence of Catenulispora acidiphila type strain (ID 139908).</title>
        <authorList>
            <person name="Copeland A."/>
            <person name="Lapidus A."/>
            <person name="Glavina Del Rio T."/>
            <person name="Nolan M."/>
            <person name="Lucas S."/>
            <person name="Chen F."/>
            <person name="Tice H."/>
            <person name="Cheng J.F."/>
            <person name="Bruce D."/>
            <person name="Goodwin L."/>
            <person name="Pitluck S."/>
            <person name="Mikhailova N."/>
            <person name="Pati A."/>
            <person name="Ivanova N."/>
            <person name="Mavromatis K."/>
            <person name="Chen A."/>
            <person name="Palaniappan K."/>
            <person name="Chain P."/>
            <person name="Land M."/>
            <person name="Hauser L."/>
            <person name="Chang Y.J."/>
            <person name="Jeffries C.D."/>
            <person name="Chertkov O."/>
            <person name="Brettin T."/>
            <person name="Detter J.C."/>
            <person name="Han C."/>
            <person name="Ali Z."/>
            <person name="Tindall B.J."/>
            <person name="Goker M."/>
            <person name="Bristow J."/>
            <person name="Eisen J.A."/>
            <person name="Markowitz V."/>
            <person name="Hugenholtz P."/>
            <person name="Kyrpides N.C."/>
            <person name="Klenk H.P."/>
        </authorList>
    </citation>
    <scope>NUCLEOTIDE SEQUENCE [LARGE SCALE GENOMIC DNA]</scope>
    <source>
        <strain evidence="4">DSM 44928 / JCM 14897 / NBRC 102108 / NRRL B-24433 / ID139908</strain>
    </source>
</reference>
<dbReference type="SUPFAM" id="SSF53474">
    <property type="entry name" value="alpha/beta-Hydrolases"/>
    <property type="match status" value="1"/>
</dbReference>
<dbReference type="AlphaFoldDB" id="C7Q912"/>
<dbReference type="OrthoDB" id="8480037at2"/>
<comment type="similarity">
    <text evidence="1">Belongs to the thioesterase family.</text>
</comment>
<sequence length="243" mass="27017">MTQPSTRWLLQEPSPGGRPLLFAFPYGGSGASSLRRWPGRIGEAEVHAVQLPGRENRIKDLPCRDFAAFAEEAVRELGPYLDRPYAVIGHCMGALLAHAFTFRAQQSGAPMPNRLFVSASLVPQRGFYGLYHPWMSDRRIAQELRRVSTGLGDGELPDEVVALSVPVLRRDVRMCLDYAPPPQPVDVPVTAIGWSRDLDVGPADLAEWRQLAKSREVMLPGEPLAFLTAPRELRAVVEDDFEY</sequence>
<accession>C7Q912</accession>
<evidence type="ECO:0000313" key="3">
    <source>
        <dbReference type="EMBL" id="ACU72332.1"/>
    </source>
</evidence>
<dbReference type="Gene3D" id="3.40.50.1820">
    <property type="entry name" value="alpha/beta hydrolase"/>
    <property type="match status" value="1"/>
</dbReference>
<proteinExistence type="inferred from homology"/>
<dbReference type="InterPro" id="IPR012223">
    <property type="entry name" value="TEII"/>
</dbReference>